<dbReference type="STRING" id="1122247.GCA_000379865_01661"/>
<protein>
    <submittedName>
        <fullName evidence="1">Uncharacterized protein</fullName>
    </submittedName>
</protein>
<proteinExistence type="predicted"/>
<dbReference type="PATRIC" id="fig|1122247.3.peg.2827"/>
<comment type="caution">
    <text evidence="1">The sequence shown here is derived from an EMBL/GenBank/DDBJ whole genome shotgun (WGS) entry which is preliminary data.</text>
</comment>
<evidence type="ECO:0000313" key="1">
    <source>
        <dbReference type="EMBL" id="EKF23049.1"/>
    </source>
</evidence>
<gene>
    <name evidence="1" type="ORF">C731_2947</name>
</gene>
<keyword evidence="2" id="KW-1185">Reference proteome</keyword>
<sequence>MTPTEWESIAPAELLVAAKVARASGGVIMSGAADAWEERALTKLLEDFFPIRYIQGAGL</sequence>
<evidence type="ECO:0000313" key="2">
    <source>
        <dbReference type="Proteomes" id="UP000006265"/>
    </source>
</evidence>
<dbReference type="EMBL" id="AMRA01000084">
    <property type="protein sequence ID" value="EKF23049.1"/>
    <property type="molecule type" value="Genomic_DNA"/>
</dbReference>
<name>K5BJG0_MYCHD</name>
<dbReference type="RefSeq" id="WP_005628815.1">
    <property type="nucleotide sequence ID" value="NZ_AMRA01000084.1"/>
</dbReference>
<reference evidence="1 2" key="1">
    <citation type="journal article" date="2012" name="J. Bacteriol.">
        <title>Genome sequence of Mycobacterium hassiacum DSM 44199, a rare source of heat-stable mycobacterial proteins.</title>
        <authorList>
            <person name="Tiago I."/>
            <person name="Maranha A."/>
            <person name="Mendes V."/>
            <person name="Alarico S."/>
            <person name="Moynihan P.J."/>
            <person name="Clarke A.J."/>
            <person name="Macedo-Ribeiro S."/>
            <person name="Pereira P.J."/>
            <person name="Empadinhas N."/>
        </authorList>
    </citation>
    <scope>NUCLEOTIDE SEQUENCE [LARGE SCALE GENOMIC DNA]</scope>
    <source>
        <strain evidence="2">DSM 44199 / CIP 105218 / JCM 12690 / 3849</strain>
    </source>
</reference>
<dbReference type="AlphaFoldDB" id="K5BJG0"/>
<accession>K5BJG0</accession>
<dbReference type="Proteomes" id="UP000006265">
    <property type="component" value="Unassembled WGS sequence"/>
</dbReference>
<organism evidence="1 2">
    <name type="scientific">Mycolicibacterium hassiacum (strain DSM 44199 / CIP 105218 / JCM 12690 / 3849)</name>
    <name type="common">Mycobacterium hassiacum</name>
    <dbReference type="NCBI Taxonomy" id="1122247"/>
    <lineage>
        <taxon>Bacteria</taxon>
        <taxon>Bacillati</taxon>
        <taxon>Actinomycetota</taxon>
        <taxon>Actinomycetes</taxon>
        <taxon>Mycobacteriales</taxon>
        <taxon>Mycobacteriaceae</taxon>
        <taxon>Mycolicibacterium</taxon>
    </lineage>
</organism>